<feature type="compositionally biased region" description="Acidic residues" evidence="1">
    <location>
        <begin position="268"/>
        <end position="282"/>
    </location>
</feature>
<evidence type="ECO:0000256" key="2">
    <source>
        <dbReference type="SAM" id="Phobius"/>
    </source>
</evidence>
<gene>
    <name evidence="3" type="primary">jg21861</name>
    <name evidence="3" type="ORF">PAEG_LOCUS6036</name>
</gene>
<protein>
    <submittedName>
        <fullName evidence="3">Jg21861 protein</fullName>
    </submittedName>
</protein>
<feature type="compositionally biased region" description="Polar residues" evidence="1">
    <location>
        <begin position="185"/>
        <end position="208"/>
    </location>
</feature>
<organism evidence="3 4">
    <name type="scientific">Pararge aegeria aegeria</name>
    <dbReference type="NCBI Taxonomy" id="348720"/>
    <lineage>
        <taxon>Eukaryota</taxon>
        <taxon>Metazoa</taxon>
        <taxon>Ecdysozoa</taxon>
        <taxon>Arthropoda</taxon>
        <taxon>Hexapoda</taxon>
        <taxon>Insecta</taxon>
        <taxon>Pterygota</taxon>
        <taxon>Neoptera</taxon>
        <taxon>Endopterygota</taxon>
        <taxon>Lepidoptera</taxon>
        <taxon>Glossata</taxon>
        <taxon>Ditrysia</taxon>
        <taxon>Papilionoidea</taxon>
        <taxon>Nymphalidae</taxon>
        <taxon>Satyrinae</taxon>
        <taxon>Satyrini</taxon>
        <taxon>Parargina</taxon>
        <taxon>Pararge</taxon>
    </lineage>
</organism>
<evidence type="ECO:0000313" key="3">
    <source>
        <dbReference type="EMBL" id="CAH2218189.1"/>
    </source>
</evidence>
<dbReference type="EMBL" id="CAKXAJ010019189">
    <property type="protein sequence ID" value="CAH2218189.1"/>
    <property type="molecule type" value="Genomic_DNA"/>
</dbReference>
<dbReference type="Proteomes" id="UP000838756">
    <property type="component" value="Unassembled WGS sequence"/>
</dbReference>
<feature type="compositionally biased region" description="Low complexity" evidence="1">
    <location>
        <begin position="146"/>
        <end position="163"/>
    </location>
</feature>
<feature type="transmembrane region" description="Helical" evidence="2">
    <location>
        <begin position="345"/>
        <end position="363"/>
    </location>
</feature>
<comment type="caution">
    <text evidence="3">The sequence shown here is derived from an EMBL/GenBank/DDBJ whole genome shotgun (WGS) entry which is preliminary data.</text>
</comment>
<dbReference type="OrthoDB" id="5846619at2759"/>
<feature type="compositionally biased region" description="Basic and acidic residues" evidence="1">
    <location>
        <begin position="228"/>
        <end position="267"/>
    </location>
</feature>
<feature type="compositionally biased region" description="Basic and acidic residues" evidence="1">
    <location>
        <begin position="283"/>
        <end position="292"/>
    </location>
</feature>
<accession>A0A8S4QRW8</accession>
<sequence>MNGSVTNQADLECYMFYDINTRLCAALGHSELDLQADYNSKMQKSQNVAALCAGAKDWKFATIHPNPALSVLVKVFSDPVNCQKLCGVGELLSQDANYYCKYFKWGTEVIHILAPAQTLPIQEINKISAAGAPVLSHGKNDATAPSINTNNVSVSSTNIEVNSDNTKLTKPVESKKEDSLEKSVQEQQEVPTSTANQTSGLEKTSAISNGGKIIKPSTVPVRVSSVKNELEHPAVEEEPPKKDEVEKNGVPLEDPKDLTDVKGKLDDINPEDDENDNDDYDQHDETVDKINKNDNGGVESDPDVVFKSNNNPSLKIESITFPPQKVPDMYQNGIPDSYTDDEDHFFPIFLTGIILVVLLYILYHNKSKFTKVILGLLVEGRQSSRRRNSRGHAYRRLDTLEQAMSSNTAAPPSKIIY</sequence>
<evidence type="ECO:0000256" key="1">
    <source>
        <dbReference type="SAM" id="MobiDB-lite"/>
    </source>
</evidence>
<keyword evidence="2" id="KW-1133">Transmembrane helix</keyword>
<keyword evidence="2" id="KW-0472">Membrane</keyword>
<dbReference type="PANTHER" id="PTHR16502">
    <property type="entry name" value="KERATINOCYTE-ASSOCIATED TRANSMEMBRANE PROTEIN 2"/>
    <property type="match status" value="1"/>
</dbReference>
<feature type="region of interest" description="Disordered" evidence="1">
    <location>
        <begin position="138"/>
        <end position="214"/>
    </location>
</feature>
<feature type="region of interest" description="Disordered" evidence="1">
    <location>
        <begin position="228"/>
        <end position="303"/>
    </location>
</feature>
<name>A0A8S4QRW8_9NEOP</name>
<feature type="compositionally biased region" description="Basic and acidic residues" evidence="1">
    <location>
        <begin position="170"/>
        <end position="184"/>
    </location>
</feature>
<keyword evidence="2" id="KW-0812">Transmembrane</keyword>
<dbReference type="PANTHER" id="PTHR16502:SF0">
    <property type="entry name" value="KERATINOCYTE-ASSOCIATED TRANSMEMBRANE PROTEIN 2"/>
    <property type="match status" value="1"/>
</dbReference>
<evidence type="ECO:0000313" key="4">
    <source>
        <dbReference type="Proteomes" id="UP000838756"/>
    </source>
</evidence>
<reference evidence="3" key="1">
    <citation type="submission" date="2022-03" db="EMBL/GenBank/DDBJ databases">
        <authorList>
            <person name="Lindestad O."/>
        </authorList>
    </citation>
    <scope>NUCLEOTIDE SEQUENCE</scope>
</reference>
<dbReference type="InterPro" id="IPR037645">
    <property type="entry name" value="KCT2"/>
</dbReference>
<dbReference type="AlphaFoldDB" id="A0A8S4QRW8"/>
<proteinExistence type="predicted"/>
<keyword evidence="4" id="KW-1185">Reference proteome</keyword>